<dbReference type="EMBL" id="BMNB01000001">
    <property type="protein sequence ID" value="GGM21301.1"/>
    <property type="molecule type" value="Genomic_DNA"/>
</dbReference>
<keyword evidence="3" id="KW-1185">Reference proteome</keyword>
<reference evidence="2" key="2">
    <citation type="submission" date="2020-09" db="EMBL/GenBank/DDBJ databases">
        <authorList>
            <person name="Sun Q."/>
            <person name="Zhou Y."/>
        </authorList>
    </citation>
    <scope>NUCLEOTIDE SEQUENCE</scope>
    <source>
        <strain evidence="2">CGMCC 4.7312</strain>
    </source>
</reference>
<gene>
    <name evidence="2" type="ORF">GCM10011608_02460</name>
</gene>
<name>A0A917WPK6_9ACTN</name>
<comment type="caution">
    <text evidence="2">The sequence shown here is derived from an EMBL/GenBank/DDBJ whole genome shotgun (WGS) entry which is preliminary data.</text>
</comment>
<reference evidence="2" key="1">
    <citation type="journal article" date="2014" name="Int. J. Syst. Evol. Microbiol.">
        <title>Complete genome sequence of Corynebacterium casei LMG S-19264T (=DSM 44701T), isolated from a smear-ripened cheese.</title>
        <authorList>
            <consortium name="US DOE Joint Genome Institute (JGI-PGF)"/>
            <person name="Walter F."/>
            <person name="Albersmeier A."/>
            <person name="Kalinowski J."/>
            <person name="Ruckert C."/>
        </authorList>
    </citation>
    <scope>NUCLEOTIDE SEQUENCE</scope>
    <source>
        <strain evidence="2">CGMCC 4.7312</strain>
    </source>
</reference>
<accession>A0A917WPK6</accession>
<evidence type="ECO:0000313" key="2">
    <source>
        <dbReference type="EMBL" id="GGM21301.1"/>
    </source>
</evidence>
<dbReference type="AlphaFoldDB" id="A0A917WPK6"/>
<evidence type="ECO:0000313" key="3">
    <source>
        <dbReference type="Proteomes" id="UP000608890"/>
    </source>
</evidence>
<proteinExistence type="predicted"/>
<sequence length="183" mass="20879">MEWRTAEQELNGELLGHLPCKIGKLKVLRASATVEPDPASWEAGMQLESARRQQLFESAVRRQAKARVDFLRREVLSDPVAAQLYLVSMKESDLGRGLDKDTIKKLIEDAAWWTPQNRWLLIARIVYDYLSGLSDGRARDLLRAFIVAAEAIGDQEFADRLRSEADEDARESDREGDRMHLQI</sequence>
<organism evidence="2 3">
    <name type="scientific">Micromonospora sonchi</name>
    <dbReference type="NCBI Taxonomy" id="1763543"/>
    <lineage>
        <taxon>Bacteria</taxon>
        <taxon>Bacillati</taxon>
        <taxon>Actinomycetota</taxon>
        <taxon>Actinomycetes</taxon>
        <taxon>Micromonosporales</taxon>
        <taxon>Micromonosporaceae</taxon>
        <taxon>Micromonospora</taxon>
    </lineage>
</organism>
<protein>
    <submittedName>
        <fullName evidence="2">Uncharacterized protein</fullName>
    </submittedName>
</protein>
<dbReference type="Proteomes" id="UP000608890">
    <property type="component" value="Unassembled WGS sequence"/>
</dbReference>
<feature type="compositionally biased region" description="Basic and acidic residues" evidence="1">
    <location>
        <begin position="171"/>
        <end position="183"/>
    </location>
</feature>
<feature type="region of interest" description="Disordered" evidence="1">
    <location>
        <begin position="163"/>
        <end position="183"/>
    </location>
</feature>
<evidence type="ECO:0000256" key="1">
    <source>
        <dbReference type="SAM" id="MobiDB-lite"/>
    </source>
</evidence>